<feature type="region of interest" description="Disordered" evidence="1">
    <location>
        <begin position="910"/>
        <end position="932"/>
    </location>
</feature>
<sequence length="1129" mass="127752">MTRSRASHSRARVPRAPQHHVFSFDSLLPPATDAPMETFVDRLTSDKRRVYREFQALEPPSPVKRARLQGSAVTNAATPSPALSIEVEDRYTMGLQDDALGENDVLGGDDGMPETVAATRTVKPSDPAMRDWLLNHRDAYLRVLLWREGCGSASVSLCPRCLDPSNTPQLRCRDCQGGLLLCTACCLDVHVEHPLHVVEAWTGVYFKRKSLKDIGLRIQLGHPPRENCSHKYPGHEEFVVLHDNGIHLVSVDFCGCVHRQLPWHIQLLRMGWYPATTNQPKTCATFTCLDRFHSLSLFAKTSAYDFYSTLEYLTDGTGLKPPNRYQIFLRVARQYRHLLLLKRRGRGHDQSGVWGTSPGELAIRCPACPRPGVNLPADWEQAPPEKQCLYVQFLALDACFRLKRRAVSSELKDPGLGTGWAYMVEWEPYRQFLLTVTDQEEMSTCSGLAALDYANTKFSRGYSATGVGMGVCARHEFVQPNGVADLQRGERYANMDYIYASLLRHIDPRLRKITSYDIVCQWWKQLRERLLELPPLVRLKLVLDLCRFVIPKMHIKGHTLGCQLQYSLNLVPGSGQTDGEGIERSWAMIGGAAASTRGMGPGSRADQLDDHWTFWSWRKLVGLAALTRRRLDTAKAELEKQEEAFEAFSCGQSAQVPLWKSMVLEFERDGAKKNPYEAEVKGLTEMQVRLRFESEEATDAAAAVIHDVTPSGFIMTLLDLEDEQRRVRVQADLKRAKSTALQINLRSLRRKLNLGIQRLRRLQATFMPAALTQLVALNMPPKTQAEEVPLIPPSALTESQRENGGCWAGLLELEKEMRDAQCRSALASLRNQLHIKMRFLLYKENHARHQGMNTRSRTIVARNESKIRLHSDKYQAAWRALVSISGGVEGAVGWKRLRREDIRCPQNAEELSRKAEKRKRQQERQEKRDAELRAAGELPLVTSRSTRSTIEDVDFDDDNDTITLGESHRTVSWIWTVAGSSGTDVELAEALRIEWAKAWARTRRWREEVEMAVEEFKRLPLTFAFEEQEWVKRAQKVPVGELPVDLAEGMIAYATRQADMYRALAVRAEVTRTAPKLGKGFRRRAVYVAEANGDGDEDDEQGDVDSDEEDERGDVDSDEELLLGGEVDD</sequence>
<protein>
    <recommendedName>
        <fullName evidence="2">CxC2-like cysteine cluster KDZ transposase-associated domain-containing protein</fullName>
    </recommendedName>
</protein>
<proteinExistence type="predicted"/>
<organism evidence="3 4">
    <name type="scientific">Mycena pura</name>
    <dbReference type="NCBI Taxonomy" id="153505"/>
    <lineage>
        <taxon>Eukaryota</taxon>
        <taxon>Fungi</taxon>
        <taxon>Dikarya</taxon>
        <taxon>Basidiomycota</taxon>
        <taxon>Agaricomycotina</taxon>
        <taxon>Agaricomycetes</taxon>
        <taxon>Agaricomycetidae</taxon>
        <taxon>Agaricales</taxon>
        <taxon>Marasmiineae</taxon>
        <taxon>Mycenaceae</taxon>
        <taxon>Mycena</taxon>
    </lineage>
</organism>
<dbReference type="PANTHER" id="PTHR33104:SF2">
    <property type="entry name" value="CXC3 LIKE CYSTEINE CLUSTER DOMAIN-CONTAINING PROTEIN"/>
    <property type="match status" value="1"/>
</dbReference>
<keyword evidence="4" id="KW-1185">Reference proteome</keyword>
<feature type="region of interest" description="Disordered" evidence="1">
    <location>
        <begin position="1089"/>
        <end position="1129"/>
    </location>
</feature>
<dbReference type="InterPro" id="IPR040521">
    <property type="entry name" value="KDZ"/>
</dbReference>
<dbReference type="EMBL" id="JARJCW010000059">
    <property type="protein sequence ID" value="KAJ7201299.1"/>
    <property type="molecule type" value="Genomic_DNA"/>
</dbReference>
<name>A0AAD6V2R9_9AGAR</name>
<dbReference type="Pfam" id="PF18758">
    <property type="entry name" value="KDZ"/>
    <property type="match status" value="1"/>
</dbReference>
<dbReference type="PANTHER" id="PTHR33104">
    <property type="entry name" value="SI:DKEY-29D5.2"/>
    <property type="match status" value="1"/>
</dbReference>
<reference evidence="3" key="1">
    <citation type="submission" date="2023-03" db="EMBL/GenBank/DDBJ databases">
        <title>Massive genome expansion in bonnet fungi (Mycena s.s.) driven by repeated elements and novel gene families across ecological guilds.</title>
        <authorList>
            <consortium name="Lawrence Berkeley National Laboratory"/>
            <person name="Harder C.B."/>
            <person name="Miyauchi S."/>
            <person name="Viragh M."/>
            <person name="Kuo A."/>
            <person name="Thoen E."/>
            <person name="Andreopoulos B."/>
            <person name="Lu D."/>
            <person name="Skrede I."/>
            <person name="Drula E."/>
            <person name="Henrissat B."/>
            <person name="Morin E."/>
            <person name="Kohler A."/>
            <person name="Barry K."/>
            <person name="LaButti K."/>
            <person name="Morin E."/>
            <person name="Salamov A."/>
            <person name="Lipzen A."/>
            <person name="Mereny Z."/>
            <person name="Hegedus B."/>
            <person name="Baldrian P."/>
            <person name="Stursova M."/>
            <person name="Weitz H."/>
            <person name="Taylor A."/>
            <person name="Grigoriev I.V."/>
            <person name="Nagy L.G."/>
            <person name="Martin F."/>
            <person name="Kauserud H."/>
        </authorList>
    </citation>
    <scope>NUCLEOTIDE SEQUENCE</scope>
    <source>
        <strain evidence="3">9144</strain>
    </source>
</reference>
<dbReference type="Pfam" id="PF18803">
    <property type="entry name" value="CxC2"/>
    <property type="match status" value="1"/>
</dbReference>
<accession>A0AAD6V2R9</accession>
<evidence type="ECO:0000313" key="3">
    <source>
        <dbReference type="EMBL" id="KAJ7201299.1"/>
    </source>
</evidence>
<feature type="domain" description="CxC2-like cysteine cluster KDZ transposase-associated" evidence="2">
    <location>
        <begin position="211"/>
        <end position="318"/>
    </location>
</feature>
<dbReference type="Proteomes" id="UP001219525">
    <property type="component" value="Unassembled WGS sequence"/>
</dbReference>
<feature type="compositionally biased region" description="Acidic residues" evidence="1">
    <location>
        <begin position="1093"/>
        <end position="1129"/>
    </location>
</feature>
<dbReference type="AlphaFoldDB" id="A0AAD6V2R9"/>
<evidence type="ECO:0000256" key="1">
    <source>
        <dbReference type="SAM" id="MobiDB-lite"/>
    </source>
</evidence>
<dbReference type="InterPro" id="IPR041457">
    <property type="entry name" value="CxC2_KDZ-assoc"/>
</dbReference>
<comment type="caution">
    <text evidence="3">The sequence shown here is derived from an EMBL/GenBank/DDBJ whole genome shotgun (WGS) entry which is preliminary data.</text>
</comment>
<feature type="compositionally biased region" description="Basic and acidic residues" evidence="1">
    <location>
        <begin position="922"/>
        <end position="932"/>
    </location>
</feature>
<gene>
    <name evidence="3" type="ORF">GGX14DRAFT_571418</name>
</gene>
<evidence type="ECO:0000313" key="4">
    <source>
        <dbReference type="Proteomes" id="UP001219525"/>
    </source>
</evidence>
<evidence type="ECO:0000259" key="2">
    <source>
        <dbReference type="Pfam" id="PF18803"/>
    </source>
</evidence>